<evidence type="ECO:0000313" key="3">
    <source>
        <dbReference type="EMBL" id="MEF2965639.1"/>
    </source>
</evidence>
<proteinExistence type="predicted"/>
<gene>
    <name evidence="3" type="ORF">V3851_07340</name>
</gene>
<sequence>MIRKKDGLIEDEQFTSLYKQGFSYIAEFVERVDTFTTESANVLVDTYREVNNQQLHIIRQEREELKNEIKRFLVRANSKMAYLVQLEEHLLWIDESFKATSKMAFAEEADEGDAERGEQHEEETPTDTDRQSS</sequence>
<feature type="coiled-coil region" evidence="1">
    <location>
        <begin position="48"/>
        <end position="75"/>
    </location>
</feature>
<protein>
    <submittedName>
        <fullName evidence="3">Uncharacterized protein</fullName>
    </submittedName>
</protein>
<evidence type="ECO:0000256" key="1">
    <source>
        <dbReference type="SAM" id="Coils"/>
    </source>
</evidence>
<accession>A0ABU7VRY9</accession>
<dbReference type="RefSeq" id="WP_331845872.1">
    <property type="nucleotide sequence ID" value="NZ_JAZHPZ010000003.1"/>
</dbReference>
<reference evidence="3 4" key="1">
    <citation type="submission" date="2024-02" db="EMBL/GenBank/DDBJ databases">
        <title>A nitrogen-fixing paenibacillus bacterium.</title>
        <authorList>
            <person name="Zhang W.L."/>
            <person name="Chen S.F."/>
        </authorList>
    </citation>
    <scope>NUCLEOTIDE SEQUENCE [LARGE SCALE GENOMIC DNA]</scope>
    <source>
        <strain evidence="3 4">M1</strain>
    </source>
</reference>
<dbReference type="EMBL" id="JAZHPZ010000003">
    <property type="protein sequence ID" value="MEF2965639.1"/>
    <property type="molecule type" value="Genomic_DNA"/>
</dbReference>
<keyword evidence="1" id="KW-0175">Coiled coil</keyword>
<keyword evidence="4" id="KW-1185">Reference proteome</keyword>
<name>A0ABU7VRY9_9BACL</name>
<evidence type="ECO:0000313" key="4">
    <source>
        <dbReference type="Proteomes" id="UP001306950"/>
    </source>
</evidence>
<feature type="compositionally biased region" description="Basic and acidic residues" evidence="2">
    <location>
        <begin position="114"/>
        <end position="133"/>
    </location>
</feature>
<organism evidence="3 4">
    <name type="scientific">Paenibacillus haidiansis</name>
    <dbReference type="NCBI Taxonomy" id="1574488"/>
    <lineage>
        <taxon>Bacteria</taxon>
        <taxon>Bacillati</taxon>
        <taxon>Bacillota</taxon>
        <taxon>Bacilli</taxon>
        <taxon>Bacillales</taxon>
        <taxon>Paenibacillaceae</taxon>
        <taxon>Paenibacillus</taxon>
    </lineage>
</organism>
<feature type="region of interest" description="Disordered" evidence="2">
    <location>
        <begin position="104"/>
        <end position="133"/>
    </location>
</feature>
<evidence type="ECO:0000256" key="2">
    <source>
        <dbReference type="SAM" id="MobiDB-lite"/>
    </source>
</evidence>
<dbReference type="Proteomes" id="UP001306950">
    <property type="component" value="Unassembled WGS sequence"/>
</dbReference>
<comment type="caution">
    <text evidence="3">The sequence shown here is derived from an EMBL/GenBank/DDBJ whole genome shotgun (WGS) entry which is preliminary data.</text>
</comment>